<dbReference type="AlphaFoldDB" id="A0A381TXR9"/>
<evidence type="ECO:0000313" key="4">
    <source>
        <dbReference type="EMBL" id="SVA20604.1"/>
    </source>
</evidence>
<dbReference type="GO" id="GO:0005975">
    <property type="term" value="P:carbohydrate metabolic process"/>
    <property type="evidence" value="ECO:0007669"/>
    <property type="project" value="InterPro"/>
</dbReference>
<dbReference type="InterPro" id="IPR051398">
    <property type="entry name" value="Polysacch_Deacetylase"/>
</dbReference>
<dbReference type="Gene3D" id="3.20.20.370">
    <property type="entry name" value="Glycoside hydrolase/deacetylase"/>
    <property type="match status" value="1"/>
</dbReference>
<dbReference type="CDD" id="cd10918">
    <property type="entry name" value="CE4_NodB_like_5s_6s"/>
    <property type="match status" value="1"/>
</dbReference>
<dbReference type="GO" id="GO:0005576">
    <property type="term" value="C:extracellular region"/>
    <property type="evidence" value="ECO:0007669"/>
    <property type="project" value="UniProtKB-SubCell"/>
</dbReference>
<dbReference type="PANTHER" id="PTHR34216">
    <property type="match status" value="1"/>
</dbReference>
<reference evidence="4" key="1">
    <citation type="submission" date="2018-05" db="EMBL/GenBank/DDBJ databases">
        <authorList>
            <person name="Lanie J.A."/>
            <person name="Ng W.-L."/>
            <person name="Kazmierczak K.M."/>
            <person name="Andrzejewski T.M."/>
            <person name="Davidsen T.M."/>
            <person name="Wayne K.J."/>
            <person name="Tettelin H."/>
            <person name="Glass J.I."/>
            <person name="Rusch D."/>
            <person name="Podicherti R."/>
            <person name="Tsui H.-C.T."/>
            <person name="Winkler M.E."/>
        </authorList>
    </citation>
    <scope>NUCLEOTIDE SEQUENCE</scope>
</reference>
<sequence>MPGVWLRELTKRTVIPAMYRTGLLLQLDRRSANCAVLALNYHCVEPTVFESHARFLIERAEVIDPADLENQVSMGKATGKPRVVLTFDDGYASFVHRIHPILEQYGLPALWFVPTDYIGSTKGFWFDRVRLAVASSKVRQLTLEDKVWKLPRRGSGRGLVANQVTAHLKTLAPDLLDSEVERVLRQMGEPPDDMLE</sequence>
<dbReference type="InterPro" id="IPR011330">
    <property type="entry name" value="Glyco_hydro/deAcase_b/a-brl"/>
</dbReference>
<dbReference type="GO" id="GO:0016810">
    <property type="term" value="F:hydrolase activity, acting on carbon-nitrogen (but not peptide) bonds"/>
    <property type="evidence" value="ECO:0007669"/>
    <property type="project" value="InterPro"/>
</dbReference>
<proteinExistence type="predicted"/>
<dbReference type="SUPFAM" id="SSF88713">
    <property type="entry name" value="Glycoside hydrolase/deacetylase"/>
    <property type="match status" value="1"/>
</dbReference>
<evidence type="ECO:0000256" key="1">
    <source>
        <dbReference type="ARBA" id="ARBA00004613"/>
    </source>
</evidence>
<name>A0A381TXR9_9ZZZZ</name>
<protein>
    <recommendedName>
        <fullName evidence="3">NodB homology domain-containing protein</fullName>
    </recommendedName>
</protein>
<evidence type="ECO:0000256" key="2">
    <source>
        <dbReference type="ARBA" id="ARBA00022729"/>
    </source>
</evidence>
<evidence type="ECO:0000259" key="3">
    <source>
        <dbReference type="PROSITE" id="PS51677"/>
    </source>
</evidence>
<dbReference type="PANTHER" id="PTHR34216:SF3">
    <property type="entry name" value="POLY-BETA-1,6-N-ACETYL-D-GLUCOSAMINE N-DEACETYLASE"/>
    <property type="match status" value="1"/>
</dbReference>
<feature type="non-terminal residue" evidence="4">
    <location>
        <position position="196"/>
    </location>
</feature>
<gene>
    <name evidence="4" type="ORF">METZ01_LOCUS73458</name>
</gene>
<comment type="subcellular location">
    <subcellularLocation>
        <location evidence="1">Secreted</location>
    </subcellularLocation>
</comment>
<feature type="domain" description="NodB homology" evidence="3">
    <location>
        <begin position="81"/>
        <end position="196"/>
    </location>
</feature>
<dbReference type="EMBL" id="UINC01005326">
    <property type="protein sequence ID" value="SVA20604.1"/>
    <property type="molecule type" value="Genomic_DNA"/>
</dbReference>
<accession>A0A381TXR9</accession>
<dbReference type="Pfam" id="PF01522">
    <property type="entry name" value="Polysacc_deac_1"/>
    <property type="match status" value="1"/>
</dbReference>
<dbReference type="PROSITE" id="PS51677">
    <property type="entry name" value="NODB"/>
    <property type="match status" value="1"/>
</dbReference>
<organism evidence="4">
    <name type="scientific">marine metagenome</name>
    <dbReference type="NCBI Taxonomy" id="408172"/>
    <lineage>
        <taxon>unclassified sequences</taxon>
        <taxon>metagenomes</taxon>
        <taxon>ecological metagenomes</taxon>
    </lineage>
</organism>
<dbReference type="InterPro" id="IPR002509">
    <property type="entry name" value="NODB_dom"/>
</dbReference>
<keyword evidence="2" id="KW-0732">Signal</keyword>